<feature type="transmembrane region" description="Helical" evidence="8">
    <location>
        <begin position="253"/>
        <end position="271"/>
    </location>
</feature>
<feature type="transmembrane region" description="Helical" evidence="8">
    <location>
        <begin position="175"/>
        <end position="193"/>
    </location>
</feature>
<organism evidence="9 10">
    <name type="scientific">Papaver somniferum</name>
    <name type="common">Opium poppy</name>
    <dbReference type="NCBI Taxonomy" id="3469"/>
    <lineage>
        <taxon>Eukaryota</taxon>
        <taxon>Viridiplantae</taxon>
        <taxon>Streptophyta</taxon>
        <taxon>Embryophyta</taxon>
        <taxon>Tracheophyta</taxon>
        <taxon>Spermatophyta</taxon>
        <taxon>Magnoliopsida</taxon>
        <taxon>Ranunculales</taxon>
        <taxon>Papaveraceae</taxon>
        <taxon>Papaveroideae</taxon>
        <taxon>Papaver</taxon>
    </lineage>
</organism>
<keyword evidence="3 8" id="KW-0812">Transmembrane</keyword>
<reference evidence="9 10" key="1">
    <citation type="journal article" date="2018" name="Science">
        <title>The opium poppy genome and morphinan production.</title>
        <authorList>
            <person name="Guo L."/>
            <person name="Winzer T."/>
            <person name="Yang X."/>
            <person name="Li Y."/>
            <person name="Ning Z."/>
            <person name="He Z."/>
            <person name="Teodor R."/>
            <person name="Lu Y."/>
            <person name="Bowser T.A."/>
            <person name="Graham I.A."/>
            <person name="Ye K."/>
        </authorList>
    </citation>
    <scope>NUCLEOTIDE SEQUENCE [LARGE SCALE GENOMIC DNA]</scope>
    <source>
        <strain evidence="10">cv. HN1</strain>
        <tissue evidence="9">Leaves</tissue>
    </source>
</reference>
<evidence type="ECO:0000256" key="3">
    <source>
        <dbReference type="ARBA" id="ARBA00022692"/>
    </source>
</evidence>
<comment type="subcellular location">
    <subcellularLocation>
        <location evidence="1 8">Membrane</location>
        <topology evidence="1 8">Multi-pass membrane protein</topology>
    </subcellularLocation>
</comment>
<dbReference type="PANTHER" id="PTHR23137">
    <property type="entry name" value="VESICLE TRANSPORT PROTEIN-RELATED"/>
    <property type="match status" value="1"/>
</dbReference>
<evidence type="ECO:0000256" key="6">
    <source>
        <dbReference type="ARBA" id="ARBA00023136"/>
    </source>
</evidence>
<dbReference type="GO" id="GO:0012505">
    <property type="term" value="C:endomembrane system"/>
    <property type="evidence" value="ECO:0007669"/>
    <property type="project" value="UniProtKB-ARBA"/>
</dbReference>
<proteinExistence type="inferred from homology"/>
<dbReference type="PANTHER" id="PTHR23137:SF36">
    <property type="entry name" value="VESICLE TRANSPORT PROTEIN SFT2C"/>
    <property type="match status" value="1"/>
</dbReference>
<keyword evidence="4 8" id="KW-0653">Protein transport</keyword>
<dbReference type="Gramene" id="RZC52979">
    <property type="protein sequence ID" value="RZC52979"/>
    <property type="gene ID" value="C5167_011837"/>
</dbReference>
<evidence type="ECO:0000313" key="9">
    <source>
        <dbReference type="EMBL" id="RZC52979.1"/>
    </source>
</evidence>
<evidence type="ECO:0000256" key="2">
    <source>
        <dbReference type="ARBA" id="ARBA00022448"/>
    </source>
</evidence>
<name>A0A4Y7IZQ8_PAPSO</name>
<keyword evidence="5 8" id="KW-1133">Transmembrane helix</keyword>
<gene>
    <name evidence="9" type="ORF">C5167_011837</name>
</gene>
<evidence type="ECO:0000256" key="5">
    <source>
        <dbReference type="ARBA" id="ARBA00022989"/>
    </source>
</evidence>
<feature type="transmembrane region" description="Helical" evidence="8">
    <location>
        <begin position="213"/>
        <end position="232"/>
    </location>
</feature>
<keyword evidence="2 8" id="KW-0813">Transport</keyword>
<keyword evidence="10" id="KW-1185">Reference proteome</keyword>
<evidence type="ECO:0000313" key="10">
    <source>
        <dbReference type="Proteomes" id="UP000316621"/>
    </source>
</evidence>
<dbReference type="Pfam" id="PF04178">
    <property type="entry name" value="Got1"/>
    <property type="match status" value="1"/>
</dbReference>
<evidence type="ECO:0000256" key="1">
    <source>
        <dbReference type="ARBA" id="ARBA00004141"/>
    </source>
</evidence>
<dbReference type="AlphaFoldDB" id="A0A4Y7IZQ8"/>
<dbReference type="GO" id="GO:0005737">
    <property type="term" value="C:cytoplasm"/>
    <property type="evidence" value="ECO:0007669"/>
    <property type="project" value="UniProtKB-ARBA"/>
</dbReference>
<protein>
    <recommendedName>
        <fullName evidence="8">Vesicle transport protein</fullName>
    </recommendedName>
</protein>
<dbReference type="InterPro" id="IPR007305">
    <property type="entry name" value="Vesicle_transpt_Got1/SFT2"/>
</dbReference>
<accession>A0A4Y7IZQ8</accession>
<evidence type="ECO:0000256" key="8">
    <source>
        <dbReference type="RuleBase" id="RU363111"/>
    </source>
</evidence>
<dbReference type="InterPro" id="IPR011691">
    <property type="entry name" value="Vesicle_transpt_SFT2"/>
</dbReference>
<evidence type="ECO:0000256" key="4">
    <source>
        <dbReference type="ARBA" id="ARBA00022927"/>
    </source>
</evidence>
<comment type="caution">
    <text evidence="8">Lacks conserved residue(s) required for the propagation of feature annotation.</text>
</comment>
<sequence>MMETTAISNGAPTTVPTSQTAEITTNVPTAPNMRQKYEFNVPSHLAKKFAMKTFPQKLRSFKYELLRGPLKGKVTMAEKIDACPMHYILDHWKTFLLHESDPAAQKEGGIDNVRRDVSWMEGHVGKDGKVHPPSFEAYGTDKFWSQEESLGASVFLSGEFLQGNLSLMVLMPQKFAICFTLGCIFIIGSFFALKGPKNQLAHMSSKKRLPFTLGFIGTIVGTGGPSPYSSGYMMGQGGMSIGISGGMYPMPPIMDRYGLVCQWVILLWWVSRPGLFQEENPPRNSAVFRNCVDSTRDSGWTYPN</sequence>
<dbReference type="GO" id="GO:0016020">
    <property type="term" value="C:membrane"/>
    <property type="evidence" value="ECO:0007669"/>
    <property type="project" value="UniProtKB-SubCell"/>
</dbReference>
<dbReference type="GO" id="GO:0016192">
    <property type="term" value="P:vesicle-mediated transport"/>
    <property type="evidence" value="ECO:0007669"/>
    <property type="project" value="InterPro"/>
</dbReference>
<comment type="function">
    <text evidence="8">May be involved in fusion of retrograde transport vesicles derived from an endocytic compartment with the Golgi complex.</text>
</comment>
<comment type="similarity">
    <text evidence="7 8">Belongs to the SFT2 family.</text>
</comment>
<dbReference type="GO" id="GO:0015031">
    <property type="term" value="P:protein transport"/>
    <property type="evidence" value="ECO:0007669"/>
    <property type="project" value="UniProtKB-KW"/>
</dbReference>
<dbReference type="EMBL" id="CM010717">
    <property type="protein sequence ID" value="RZC52979.1"/>
    <property type="molecule type" value="Genomic_DNA"/>
</dbReference>
<keyword evidence="6 8" id="KW-0472">Membrane</keyword>
<dbReference type="Proteomes" id="UP000316621">
    <property type="component" value="Chromosome 3"/>
</dbReference>
<evidence type="ECO:0000256" key="7">
    <source>
        <dbReference type="ARBA" id="ARBA00025800"/>
    </source>
</evidence>